<dbReference type="PANTHER" id="PTHR28055">
    <property type="entry name" value="ALTERED INHERITANCE OF MITOCHONDRIA PROTEIN 41, MITOCHONDRIAL"/>
    <property type="match status" value="1"/>
</dbReference>
<dbReference type="Gene3D" id="1.10.1510.10">
    <property type="entry name" value="Uncharacterised protein YqeY/AIM41 PF09424, N-terminal domain"/>
    <property type="match status" value="1"/>
</dbReference>
<gene>
    <name evidence="1" type="ORF">METESE_13250</name>
</gene>
<protein>
    <submittedName>
        <fullName evidence="1">Aspartyl-tRNA amidotransferase subunit B</fullName>
    </submittedName>
</protein>
<evidence type="ECO:0000313" key="1">
    <source>
        <dbReference type="EMBL" id="BDU76367.1"/>
    </source>
</evidence>
<dbReference type="Gene3D" id="1.10.10.410">
    <property type="match status" value="1"/>
</dbReference>
<dbReference type="InterPro" id="IPR019004">
    <property type="entry name" value="YqeY/Aim41"/>
</dbReference>
<evidence type="ECO:0000313" key="2">
    <source>
        <dbReference type="Proteomes" id="UP001228113"/>
    </source>
</evidence>
<sequence length="149" mass="15743">MLDRLQAELKAAMLAKDAPRTGVLRMALAAYKNEAVAKGLSPQGVLTEADALAVIKRLVKSREDSVEQFTRGGYPERAAAEAAEIEVLRTFLPAMLEGPALEAAVRQAIQDTGAQSRKDMGAVMKALQARHGGAFDGKAASQLVNGLLA</sequence>
<accession>A0AA48GYH2</accession>
<dbReference type="SUPFAM" id="SSF89095">
    <property type="entry name" value="GatB/YqeY motif"/>
    <property type="match status" value="1"/>
</dbReference>
<reference evidence="1" key="1">
    <citation type="journal article" date="2023" name="Int. J. Syst. Evol. Microbiol.">
        <title>Mesoterricola silvestris gen. nov., sp. nov., Mesoterricola sediminis sp. nov., Geothrix oryzae sp. nov., Geothrix edaphica sp. nov., Geothrix rubra sp. nov., and Geothrix limicola sp. nov., six novel members of Acidobacteriota isolated from soils.</title>
        <authorList>
            <person name="Itoh H."/>
            <person name="Sugisawa Y."/>
            <person name="Mise K."/>
            <person name="Xu Z."/>
            <person name="Kuniyasu M."/>
            <person name="Ushijima N."/>
            <person name="Kawano K."/>
            <person name="Kobayashi E."/>
            <person name="Shiratori Y."/>
            <person name="Masuda Y."/>
            <person name="Senoo K."/>
        </authorList>
    </citation>
    <scope>NUCLEOTIDE SEQUENCE</scope>
    <source>
        <strain evidence="1">W786</strain>
    </source>
</reference>
<dbReference type="EMBL" id="AP027081">
    <property type="protein sequence ID" value="BDU76367.1"/>
    <property type="molecule type" value="Genomic_DNA"/>
</dbReference>
<dbReference type="InterPro" id="IPR003789">
    <property type="entry name" value="Asn/Gln_tRNA_amidoTrase-B-like"/>
</dbReference>
<dbReference type="KEGG" id="msea:METESE_13250"/>
<dbReference type="GO" id="GO:0016884">
    <property type="term" value="F:carbon-nitrogen ligase activity, with glutamine as amido-N-donor"/>
    <property type="evidence" value="ECO:0007669"/>
    <property type="project" value="InterPro"/>
</dbReference>
<dbReference type="Pfam" id="PF09424">
    <property type="entry name" value="YqeY"/>
    <property type="match status" value="1"/>
</dbReference>
<dbReference type="InterPro" id="IPR042184">
    <property type="entry name" value="YqeY/Aim41_N"/>
</dbReference>
<proteinExistence type="predicted"/>
<name>A0AA48GYH2_9BACT</name>
<organism evidence="1 2">
    <name type="scientific">Mesoterricola sediminis</name>
    <dbReference type="NCBI Taxonomy" id="2927980"/>
    <lineage>
        <taxon>Bacteria</taxon>
        <taxon>Pseudomonadati</taxon>
        <taxon>Acidobacteriota</taxon>
        <taxon>Holophagae</taxon>
        <taxon>Holophagales</taxon>
        <taxon>Holophagaceae</taxon>
        <taxon>Mesoterricola</taxon>
    </lineage>
</organism>
<dbReference type="Proteomes" id="UP001228113">
    <property type="component" value="Chromosome"/>
</dbReference>
<dbReference type="InterPro" id="IPR023168">
    <property type="entry name" value="GatB_Yqey_C_2"/>
</dbReference>
<keyword evidence="2" id="KW-1185">Reference proteome</keyword>
<dbReference type="AlphaFoldDB" id="A0AA48GYH2"/>
<dbReference type="RefSeq" id="WP_243335047.1">
    <property type="nucleotide sequence ID" value="NZ_AP027081.1"/>
</dbReference>
<dbReference type="PANTHER" id="PTHR28055:SF1">
    <property type="entry name" value="ALTERED INHERITANCE OF MITOCHONDRIA PROTEIN 41, MITOCHONDRIAL"/>
    <property type="match status" value="1"/>
</dbReference>